<evidence type="ECO:0000313" key="3">
    <source>
        <dbReference type="Proteomes" id="UP000799424"/>
    </source>
</evidence>
<proteinExistence type="predicted"/>
<dbReference type="EMBL" id="MU006238">
    <property type="protein sequence ID" value="KAF2820962.1"/>
    <property type="molecule type" value="Genomic_DNA"/>
</dbReference>
<accession>A0A6A6ZIM3</accession>
<name>A0A6A6ZIM3_9PLEO</name>
<evidence type="ECO:0000313" key="2">
    <source>
        <dbReference type="EMBL" id="KAF2820962.1"/>
    </source>
</evidence>
<feature type="region of interest" description="Disordered" evidence="1">
    <location>
        <begin position="40"/>
        <end position="82"/>
    </location>
</feature>
<dbReference type="AlphaFoldDB" id="A0A6A6ZIM3"/>
<organism evidence="2 3">
    <name type="scientific">Ophiobolus disseminans</name>
    <dbReference type="NCBI Taxonomy" id="1469910"/>
    <lineage>
        <taxon>Eukaryota</taxon>
        <taxon>Fungi</taxon>
        <taxon>Dikarya</taxon>
        <taxon>Ascomycota</taxon>
        <taxon>Pezizomycotina</taxon>
        <taxon>Dothideomycetes</taxon>
        <taxon>Pleosporomycetidae</taxon>
        <taxon>Pleosporales</taxon>
        <taxon>Pleosporineae</taxon>
        <taxon>Phaeosphaeriaceae</taxon>
        <taxon>Ophiobolus</taxon>
    </lineage>
</organism>
<keyword evidence="3" id="KW-1185">Reference proteome</keyword>
<feature type="compositionally biased region" description="Low complexity" evidence="1">
    <location>
        <begin position="55"/>
        <end position="82"/>
    </location>
</feature>
<dbReference type="OrthoDB" id="3797248at2759"/>
<protein>
    <submittedName>
        <fullName evidence="2">Uncharacterized protein</fullName>
    </submittedName>
</protein>
<reference evidence="2" key="1">
    <citation type="journal article" date="2020" name="Stud. Mycol.">
        <title>101 Dothideomycetes genomes: a test case for predicting lifestyles and emergence of pathogens.</title>
        <authorList>
            <person name="Haridas S."/>
            <person name="Albert R."/>
            <person name="Binder M."/>
            <person name="Bloem J."/>
            <person name="Labutti K."/>
            <person name="Salamov A."/>
            <person name="Andreopoulos B."/>
            <person name="Baker S."/>
            <person name="Barry K."/>
            <person name="Bills G."/>
            <person name="Bluhm B."/>
            <person name="Cannon C."/>
            <person name="Castanera R."/>
            <person name="Culley D."/>
            <person name="Daum C."/>
            <person name="Ezra D."/>
            <person name="Gonzalez J."/>
            <person name="Henrissat B."/>
            <person name="Kuo A."/>
            <person name="Liang C."/>
            <person name="Lipzen A."/>
            <person name="Lutzoni F."/>
            <person name="Magnuson J."/>
            <person name="Mondo S."/>
            <person name="Nolan M."/>
            <person name="Ohm R."/>
            <person name="Pangilinan J."/>
            <person name="Park H.-J."/>
            <person name="Ramirez L."/>
            <person name="Alfaro M."/>
            <person name="Sun H."/>
            <person name="Tritt A."/>
            <person name="Yoshinaga Y."/>
            <person name="Zwiers L.-H."/>
            <person name="Turgeon B."/>
            <person name="Goodwin S."/>
            <person name="Spatafora J."/>
            <person name="Crous P."/>
            <person name="Grigoriev I."/>
        </authorList>
    </citation>
    <scope>NUCLEOTIDE SEQUENCE</scope>
    <source>
        <strain evidence="2">CBS 113818</strain>
    </source>
</reference>
<gene>
    <name evidence="2" type="ORF">CC86DRAFT_303390</name>
</gene>
<dbReference type="Proteomes" id="UP000799424">
    <property type="component" value="Unassembled WGS sequence"/>
</dbReference>
<sequence length="123" mass="12690">MSSSYHIPFPRNFLTVNTPVKKSTSPDAAVVAAAVQPQQPDHGFLSNRPAARHQSVSSVSSIASSDAAPSSAPSSPPAKALDSPVLAAKSFTPLALNAKHAPAVPSLADMTPVARSAFLSNRY</sequence>
<evidence type="ECO:0000256" key="1">
    <source>
        <dbReference type="SAM" id="MobiDB-lite"/>
    </source>
</evidence>